<feature type="compositionally biased region" description="Basic residues" evidence="1">
    <location>
        <begin position="90"/>
        <end position="101"/>
    </location>
</feature>
<dbReference type="Gramene" id="PGSC0003DMT400095783">
    <property type="protein sequence ID" value="PGSC0003DMT400095783"/>
    <property type="gene ID" value="PGSC0003DMG400045354"/>
</dbReference>
<reference evidence="2" key="2">
    <citation type="submission" date="2015-06" db="UniProtKB">
        <authorList>
            <consortium name="EnsemblPlants"/>
        </authorList>
    </citation>
    <scope>IDENTIFICATION</scope>
    <source>
        <strain evidence="2">DM1-3 516 R44</strain>
    </source>
</reference>
<protein>
    <submittedName>
        <fullName evidence="2">Uncharacterized protein</fullName>
    </submittedName>
</protein>
<keyword evidence="3" id="KW-1185">Reference proteome</keyword>
<reference evidence="3" key="1">
    <citation type="journal article" date="2011" name="Nature">
        <title>Genome sequence and analysis of the tuber crop potato.</title>
        <authorList>
            <consortium name="The Potato Genome Sequencing Consortium"/>
        </authorList>
    </citation>
    <scope>NUCLEOTIDE SEQUENCE [LARGE SCALE GENOMIC DNA]</scope>
    <source>
        <strain evidence="3">cv. DM1-3 516 R44</strain>
    </source>
</reference>
<sequence>MTGQHLGVYKIENYKVQVGNRTPVKLECVVGISGIEEEMSVNGSNGSQVGHQDDVGNLNDINVLNINDPVQMGSDGAIRLPPAKGNTIFSHHKHHASARTT</sequence>
<dbReference type="PaxDb" id="4113-PGSC0003DMT400095783"/>
<evidence type="ECO:0000256" key="1">
    <source>
        <dbReference type="SAM" id="MobiDB-lite"/>
    </source>
</evidence>
<dbReference type="InParanoid" id="M1DX20"/>
<dbReference type="Proteomes" id="UP000011115">
    <property type="component" value="Unassembled WGS sequence"/>
</dbReference>
<organism evidence="2 3">
    <name type="scientific">Solanum tuberosum</name>
    <name type="common">Potato</name>
    <dbReference type="NCBI Taxonomy" id="4113"/>
    <lineage>
        <taxon>Eukaryota</taxon>
        <taxon>Viridiplantae</taxon>
        <taxon>Streptophyta</taxon>
        <taxon>Embryophyta</taxon>
        <taxon>Tracheophyta</taxon>
        <taxon>Spermatophyta</taxon>
        <taxon>Magnoliopsida</taxon>
        <taxon>eudicotyledons</taxon>
        <taxon>Gunneridae</taxon>
        <taxon>Pentapetalae</taxon>
        <taxon>asterids</taxon>
        <taxon>lamiids</taxon>
        <taxon>Solanales</taxon>
        <taxon>Solanaceae</taxon>
        <taxon>Solanoideae</taxon>
        <taxon>Solaneae</taxon>
        <taxon>Solanum</taxon>
    </lineage>
</organism>
<dbReference type="HOGENOM" id="CLU_2296683_0_0_1"/>
<dbReference type="EnsemblPlants" id="PGSC0003DMT400095783">
    <property type="protein sequence ID" value="PGSC0003DMT400095783"/>
    <property type="gene ID" value="PGSC0003DMG400045354"/>
</dbReference>
<evidence type="ECO:0000313" key="3">
    <source>
        <dbReference type="Proteomes" id="UP000011115"/>
    </source>
</evidence>
<name>M1DX20_SOLTU</name>
<evidence type="ECO:0000313" key="2">
    <source>
        <dbReference type="EnsemblPlants" id="PGSC0003DMT400095783"/>
    </source>
</evidence>
<proteinExistence type="predicted"/>
<feature type="region of interest" description="Disordered" evidence="1">
    <location>
        <begin position="75"/>
        <end position="101"/>
    </location>
</feature>
<accession>M1DX20</accession>
<dbReference type="AlphaFoldDB" id="M1DX20"/>